<dbReference type="SMART" id="SM00906">
    <property type="entry name" value="Fungal_trans"/>
    <property type="match status" value="1"/>
</dbReference>
<dbReference type="EMBL" id="NPIC01000007">
    <property type="protein sequence ID" value="RDL34315.1"/>
    <property type="molecule type" value="Genomic_DNA"/>
</dbReference>
<dbReference type="CDD" id="cd12148">
    <property type="entry name" value="fungal_TF_MHR"/>
    <property type="match status" value="1"/>
</dbReference>
<dbReference type="SMART" id="SM00066">
    <property type="entry name" value="GAL4"/>
    <property type="match status" value="1"/>
</dbReference>
<dbReference type="InterPro" id="IPR007219">
    <property type="entry name" value="XnlR_reg_dom"/>
</dbReference>
<dbReference type="SUPFAM" id="SSF57701">
    <property type="entry name" value="Zn2/Cys6 DNA-binding domain"/>
    <property type="match status" value="1"/>
</dbReference>
<dbReference type="RefSeq" id="XP_031867297.1">
    <property type="nucleotide sequence ID" value="XM_032016066.1"/>
</dbReference>
<proteinExistence type="predicted"/>
<protein>
    <recommendedName>
        <fullName evidence="5">Zn(2)-C6 fungal-type domain-containing protein</fullName>
    </recommendedName>
</protein>
<evidence type="ECO:0000256" key="3">
    <source>
        <dbReference type="ARBA" id="ARBA00023242"/>
    </source>
</evidence>
<comment type="subcellular location">
    <subcellularLocation>
        <location evidence="1">Nucleus</location>
    </subcellularLocation>
</comment>
<feature type="compositionally biased region" description="Polar residues" evidence="4">
    <location>
        <begin position="633"/>
        <end position="642"/>
    </location>
</feature>
<dbReference type="PROSITE" id="PS00463">
    <property type="entry name" value="ZN2_CY6_FUNGAL_1"/>
    <property type="match status" value="1"/>
</dbReference>
<dbReference type="Proteomes" id="UP000254866">
    <property type="component" value="Unassembled WGS sequence"/>
</dbReference>
<dbReference type="Pfam" id="PF00172">
    <property type="entry name" value="Zn_clus"/>
    <property type="match status" value="1"/>
</dbReference>
<comment type="caution">
    <text evidence="6">The sequence shown here is derived from an EMBL/GenBank/DDBJ whole genome shotgun (WGS) entry which is preliminary data.</text>
</comment>
<evidence type="ECO:0000256" key="4">
    <source>
        <dbReference type="SAM" id="MobiDB-lite"/>
    </source>
</evidence>
<dbReference type="Pfam" id="PF04082">
    <property type="entry name" value="Fungal_trans"/>
    <property type="match status" value="1"/>
</dbReference>
<evidence type="ECO:0000313" key="7">
    <source>
        <dbReference type="Proteomes" id="UP000254866"/>
    </source>
</evidence>
<dbReference type="Gene3D" id="4.10.240.10">
    <property type="entry name" value="Zn(2)-C6 fungal-type DNA-binding domain"/>
    <property type="match status" value="1"/>
</dbReference>
<reference evidence="6 7" key="1">
    <citation type="journal article" date="2018" name="IMA Fungus">
        <title>IMA Genome-F 9: Draft genome sequence of Annulohypoxylon stygium, Aspergillus mulundensis, Berkeleyomyces basicola (syn. Thielaviopsis basicola), Ceratocystis smalleyi, two Cercospora beticola strains, Coleophoma cylindrospora, Fusarium fracticaudum, Phialophora cf. hyalina, and Morchella septimelata.</title>
        <authorList>
            <person name="Wingfield B.D."/>
            <person name="Bills G.F."/>
            <person name="Dong Y."/>
            <person name="Huang W."/>
            <person name="Nel W.J."/>
            <person name="Swalarsk-Parry B.S."/>
            <person name="Vaghefi N."/>
            <person name="Wilken P.M."/>
            <person name="An Z."/>
            <person name="de Beer Z.W."/>
            <person name="De Vos L."/>
            <person name="Chen L."/>
            <person name="Duong T.A."/>
            <person name="Gao Y."/>
            <person name="Hammerbacher A."/>
            <person name="Kikkert J.R."/>
            <person name="Li Y."/>
            <person name="Li H."/>
            <person name="Li K."/>
            <person name="Li Q."/>
            <person name="Liu X."/>
            <person name="Ma X."/>
            <person name="Naidoo K."/>
            <person name="Pethybridge S.J."/>
            <person name="Sun J."/>
            <person name="Steenkamp E.T."/>
            <person name="van der Nest M.A."/>
            <person name="van Wyk S."/>
            <person name="Wingfield M.J."/>
            <person name="Xiong C."/>
            <person name="Yue Q."/>
            <person name="Zhang X."/>
        </authorList>
    </citation>
    <scope>NUCLEOTIDE SEQUENCE [LARGE SCALE GENOMIC DNA]</scope>
    <source>
        <strain evidence="6 7">BP 5553</strain>
    </source>
</reference>
<dbReference type="OrthoDB" id="2269373at2759"/>
<dbReference type="InterPro" id="IPR036864">
    <property type="entry name" value="Zn2-C6_fun-type_DNA-bd_sf"/>
</dbReference>
<sequence length="700" mass="78441">MSPRSPKAGQPGSGADLKSYSCLTCRQRKIKCDRHNPCSNCIKATWQCSFIPPVRGKRKRTKPPKEGLHAKVRRYEKLLKSYGAKVEPSRYDGDSDSETVGTVSQPDADMSDEEDAAARAGSVDKEGSPIDFESCFSSNLEGGFLYPGEAHIVGPTDESNVHDSLSDLVLGTPELTPNDHSKVENLAGLHPPYHILLKLWDVYVDRVDPLMKILHLPSFWPKLTNALQHPQDIPKNLEALICAFYLVTITSLAEDECRDLLGGQKLVLFAQQECAARRALRTAGFLETTSPVTLQALAMYIMGARSSHQNDTLFTLSGVAVRLARKMGLHRDGTSFRLSPFETEMRRRLWWHLVHMDYRISGLVGAKPSMDIFSGDAKIPLNIADEDLSPDMVDLPPESKGITSMVVSLIRCSARELLCKFSSPIRDNFGGWEIDSNPDITLAIKDSMINQLENLWEEKYLRYCDPSNTLHHLASIMARSAISIWKIKLFSPNPRRFANRGVKVPQSERDIIFTNATKILEYVNLVRGNPSLEKYLWQVGTSFLWNPFLYVLIEARHRKIGPEIDRLWQLIGAVLSKYPQMFEKNTGAVYAALGKWTLEVWDGYLAATKVEGLAEPPTPGYISAIRRCLTPSVESSSNQKNLTESRPTTRTSTRHDRFPLSDSEPLASSDFSDLLSFETDLDQWVQWEGLVAGEHFAGDI</sequence>
<feature type="region of interest" description="Disordered" evidence="4">
    <location>
        <begin position="633"/>
        <end position="666"/>
    </location>
</feature>
<dbReference type="GO" id="GO:0006351">
    <property type="term" value="P:DNA-templated transcription"/>
    <property type="evidence" value="ECO:0007669"/>
    <property type="project" value="InterPro"/>
</dbReference>
<dbReference type="STRING" id="2656787.A0A370TGK4"/>
<dbReference type="InterPro" id="IPR001138">
    <property type="entry name" value="Zn2Cys6_DnaBD"/>
</dbReference>
<accession>A0A370TGK4</accession>
<organism evidence="6 7">
    <name type="scientific">Venustampulla echinocandica</name>
    <dbReference type="NCBI Taxonomy" id="2656787"/>
    <lineage>
        <taxon>Eukaryota</taxon>
        <taxon>Fungi</taxon>
        <taxon>Dikarya</taxon>
        <taxon>Ascomycota</taxon>
        <taxon>Pezizomycotina</taxon>
        <taxon>Leotiomycetes</taxon>
        <taxon>Helotiales</taxon>
        <taxon>Pleuroascaceae</taxon>
        <taxon>Venustampulla</taxon>
    </lineage>
</organism>
<dbReference type="PANTHER" id="PTHR31001:SF85">
    <property type="entry name" value="ZN(II)2CYS6 TRANSCRIPTION FACTOR (EUROFUNG)"/>
    <property type="match status" value="1"/>
</dbReference>
<dbReference type="PANTHER" id="PTHR31001">
    <property type="entry name" value="UNCHARACTERIZED TRANSCRIPTIONAL REGULATORY PROTEIN"/>
    <property type="match status" value="1"/>
</dbReference>
<dbReference type="GO" id="GO:0008270">
    <property type="term" value="F:zinc ion binding"/>
    <property type="evidence" value="ECO:0007669"/>
    <property type="project" value="InterPro"/>
</dbReference>
<evidence type="ECO:0000259" key="5">
    <source>
        <dbReference type="PROSITE" id="PS50048"/>
    </source>
</evidence>
<feature type="region of interest" description="Disordered" evidence="4">
    <location>
        <begin position="86"/>
        <end position="125"/>
    </location>
</feature>
<evidence type="ECO:0000256" key="1">
    <source>
        <dbReference type="ARBA" id="ARBA00004123"/>
    </source>
</evidence>
<dbReference type="GeneID" id="43600292"/>
<dbReference type="GO" id="GO:0000981">
    <property type="term" value="F:DNA-binding transcription factor activity, RNA polymerase II-specific"/>
    <property type="evidence" value="ECO:0007669"/>
    <property type="project" value="InterPro"/>
</dbReference>
<dbReference type="GO" id="GO:0003677">
    <property type="term" value="F:DNA binding"/>
    <property type="evidence" value="ECO:0007669"/>
    <property type="project" value="InterPro"/>
</dbReference>
<keyword evidence="7" id="KW-1185">Reference proteome</keyword>
<keyword evidence="3" id="KW-0539">Nucleus</keyword>
<gene>
    <name evidence="6" type="ORF">BP5553_07443</name>
</gene>
<dbReference type="AlphaFoldDB" id="A0A370TGK4"/>
<feature type="domain" description="Zn(2)-C6 fungal-type" evidence="5">
    <location>
        <begin position="21"/>
        <end position="50"/>
    </location>
</feature>
<dbReference type="CDD" id="cd00067">
    <property type="entry name" value="GAL4"/>
    <property type="match status" value="1"/>
</dbReference>
<dbReference type="PROSITE" id="PS50048">
    <property type="entry name" value="ZN2_CY6_FUNGAL_2"/>
    <property type="match status" value="1"/>
</dbReference>
<evidence type="ECO:0000313" key="6">
    <source>
        <dbReference type="EMBL" id="RDL34315.1"/>
    </source>
</evidence>
<dbReference type="InterPro" id="IPR050613">
    <property type="entry name" value="Sec_Metabolite_Reg"/>
</dbReference>
<evidence type="ECO:0000256" key="2">
    <source>
        <dbReference type="ARBA" id="ARBA00022723"/>
    </source>
</evidence>
<dbReference type="GO" id="GO:0005634">
    <property type="term" value="C:nucleus"/>
    <property type="evidence" value="ECO:0007669"/>
    <property type="project" value="UniProtKB-SubCell"/>
</dbReference>
<name>A0A370TGK4_9HELO</name>
<keyword evidence="2" id="KW-0479">Metal-binding</keyword>